<reference evidence="2" key="1">
    <citation type="submission" date="2021-04" db="EMBL/GenBank/DDBJ databases">
        <title>The genome sequence of Ideonella sp. 4Y11.</title>
        <authorList>
            <person name="Liu Y."/>
        </authorList>
    </citation>
    <scope>NUCLEOTIDE SEQUENCE</scope>
    <source>
        <strain evidence="2">4Y11</strain>
    </source>
</reference>
<gene>
    <name evidence="2" type="ORF">KAK06_04610</name>
</gene>
<dbReference type="EMBL" id="JAGQDE010000003">
    <property type="protein sequence ID" value="MBQ0958230.1"/>
    <property type="molecule type" value="Genomic_DNA"/>
</dbReference>
<dbReference type="PANTHER" id="PTHR35802:SF1">
    <property type="entry name" value="PROTEASE SYNTHASE AND SPORULATION PROTEIN PAI 2"/>
    <property type="match status" value="1"/>
</dbReference>
<dbReference type="RefSeq" id="WP_210800747.1">
    <property type="nucleotide sequence ID" value="NZ_JAGQDE010000003.1"/>
</dbReference>
<dbReference type="Gene3D" id="2.30.110.10">
    <property type="entry name" value="Electron Transport, Fmn-binding Protein, Chain A"/>
    <property type="match status" value="1"/>
</dbReference>
<dbReference type="PIRSF" id="PIRSF010372">
    <property type="entry name" value="PaiB"/>
    <property type="match status" value="1"/>
</dbReference>
<evidence type="ECO:0000256" key="1">
    <source>
        <dbReference type="SAM" id="MobiDB-lite"/>
    </source>
</evidence>
<dbReference type="AlphaFoldDB" id="A0A941BPN3"/>
<name>A0A941BPN3_9BURK</name>
<dbReference type="PANTHER" id="PTHR35802">
    <property type="entry name" value="PROTEASE SYNTHASE AND SPORULATION PROTEIN PAI 2"/>
    <property type="match status" value="1"/>
</dbReference>
<dbReference type="Proteomes" id="UP000678374">
    <property type="component" value="Unassembled WGS sequence"/>
</dbReference>
<proteinExistence type="predicted"/>
<comment type="caution">
    <text evidence="2">The sequence shown here is derived from an EMBL/GenBank/DDBJ whole genome shotgun (WGS) entry which is preliminary data.</text>
</comment>
<keyword evidence="3" id="KW-1185">Reference proteome</keyword>
<feature type="region of interest" description="Disordered" evidence="1">
    <location>
        <begin position="196"/>
        <end position="219"/>
    </location>
</feature>
<sequence length="219" mass="24042">MYTPAHFALTDPAALHRIIRAHPLGMLVTPGELGMDADHIPFEFDPAAGPLGTLSAHVARANPLWQRCPTGTPVMVVFRGAEAFISPSWYPSKHESHRQVPTWNYEVVHAHGTLSVHDDERFVRGLVARLTRQHEAAETKPWKMSDSAPEFIDEMLRKIVGIQVSISSLVGKSKLSQNKALRDRQSAAEVLDQRGQTALAQAMRDSIGPPPQPGPDGGR</sequence>
<accession>A0A941BPN3</accession>
<dbReference type="Pfam" id="PF04299">
    <property type="entry name" value="FMN_bind_2"/>
    <property type="match status" value="1"/>
</dbReference>
<protein>
    <submittedName>
        <fullName evidence="2">FMN-binding negative transcriptional regulator</fullName>
    </submittedName>
</protein>
<evidence type="ECO:0000313" key="3">
    <source>
        <dbReference type="Proteomes" id="UP000678374"/>
    </source>
</evidence>
<evidence type="ECO:0000313" key="2">
    <source>
        <dbReference type="EMBL" id="MBQ0958230.1"/>
    </source>
</evidence>
<feature type="compositionally biased region" description="Pro residues" evidence="1">
    <location>
        <begin position="208"/>
        <end position="219"/>
    </location>
</feature>
<dbReference type="InterPro" id="IPR007396">
    <property type="entry name" value="TR_PAI2-type"/>
</dbReference>
<dbReference type="InterPro" id="IPR012349">
    <property type="entry name" value="Split_barrel_FMN-bd"/>
</dbReference>
<dbReference type="SUPFAM" id="SSF50475">
    <property type="entry name" value="FMN-binding split barrel"/>
    <property type="match status" value="1"/>
</dbReference>
<organism evidence="2 3">
    <name type="scientific">Ideonella aquatica</name>
    <dbReference type="NCBI Taxonomy" id="2824119"/>
    <lineage>
        <taxon>Bacteria</taxon>
        <taxon>Pseudomonadati</taxon>
        <taxon>Pseudomonadota</taxon>
        <taxon>Betaproteobacteria</taxon>
        <taxon>Burkholderiales</taxon>
        <taxon>Sphaerotilaceae</taxon>
        <taxon>Ideonella</taxon>
    </lineage>
</organism>